<organism evidence="2 3">
    <name type="scientific">Tetradesmus obliquus</name>
    <name type="common">Green alga</name>
    <name type="synonym">Acutodesmus obliquus</name>
    <dbReference type="NCBI Taxonomy" id="3088"/>
    <lineage>
        <taxon>Eukaryota</taxon>
        <taxon>Viridiplantae</taxon>
        <taxon>Chlorophyta</taxon>
        <taxon>core chlorophytes</taxon>
        <taxon>Chlorophyceae</taxon>
        <taxon>CS clade</taxon>
        <taxon>Sphaeropleales</taxon>
        <taxon>Scenedesmaceae</taxon>
        <taxon>Tetradesmus</taxon>
    </lineage>
</organism>
<protein>
    <submittedName>
        <fullName evidence="2">Uncharacterized protein</fullName>
    </submittedName>
</protein>
<keyword evidence="1" id="KW-0732">Signal</keyword>
<gene>
    <name evidence="2" type="ORF">OEZ85_004584</name>
</gene>
<evidence type="ECO:0000313" key="2">
    <source>
        <dbReference type="EMBL" id="WIA22262.1"/>
    </source>
</evidence>
<reference evidence="2 3" key="1">
    <citation type="submission" date="2023-05" db="EMBL/GenBank/DDBJ databases">
        <title>A 100% complete, gapless, phased diploid assembly of the Scenedesmus obliquus UTEX 3031 genome.</title>
        <authorList>
            <person name="Biondi T.C."/>
            <person name="Hanschen E.R."/>
            <person name="Kwon T."/>
            <person name="Eng W."/>
            <person name="Kruse C.P.S."/>
            <person name="Koehler S.I."/>
            <person name="Kunde Y."/>
            <person name="Gleasner C.D."/>
            <person name="You Mak K.T."/>
            <person name="Polle J."/>
            <person name="Hovde B.T."/>
            <person name="Starkenburg S.R."/>
        </authorList>
    </citation>
    <scope>NUCLEOTIDE SEQUENCE [LARGE SCALE GENOMIC DNA]</scope>
    <source>
        <strain evidence="2 3">DOE0152z</strain>
    </source>
</reference>
<feature type="signal peptide" evidence="1">
    <location>
        <begin position="1"/>
        <end position="23"/>
    </location>
</feature>
<sequence>MANRINALAALVAVLACFKLAASHGGHFHGPAIPSDSGTPLAVIRSSSTFWTLPLLVHKGYKPNVTAIPNAKLAGRTLVQFYLYKNCTSKQSASVQLEVNLTKSDSPSGPRVPVDNYNLTGGVFTMNCQGLLTPGNTLFQLQKTDNPGSNYIWFEEATTNITGTIRGHGANDGKPTWVSKMRSVVIFEYNTANNVTLAEDPAWYIKNSKALFCANLGAQNPKWAKELDGKGSDC</sequence>
<dbReference type="EMBL" id="CP126221">
    <property type="protein sequence ID" value="WIA22262.1"/>
    <property type="molecule type" value="Genomic_DNA"/>
</dbReference>
<evidence type="ECO:0000313" key="3">
    <source>
        <dbReference type="Proteomes" id="UP001244341"/>
    </source>
</evidence>
<proteinExistence type="predicted"/>
<accession>A0ABY8UPR4</accession>
<evidence type="ECO:0000256" key="1">
    <source>
        <dbReference type="SAM" id="SignalP"/>
    </source>
</evidence>
<keyword evidence="3" id="KW-1185">Reference proteome</keyword>
<dbReference type="PROSITE" id="PS51257">
    <property type="entry name" value="PROKAR_LIPOPROTEIN"/>
    <property type="match status" value="1"/>
</dbReference>
<name>A0ABY8UPR4_TETOB</name>
<feature type="chain" id="PRO_5046841501" evidence="1">
    <location>
        <begin position="24"/>
        <end position="234"/>
    </location>
</feature>
<dbReference type="Proteomes" id="UP001244341">
    <property type="component" value="Chromosome 14b"/>
</dbReference>